<dbReference type="SUPFAM" id="SSF81606">
    <property type="entry name" value="PP2C-like"/>
    <property type="match status" value="1"/>
</dbReference>
<dbReference type="GO" id="GO:0046872">
    <property type="term" value="F:metal ion binding"/>
    <property type="evidence" value="ECO:0007669"/>
    <property type="project" value="UniProtKB-KW"/>
</dbReference>
<dbReference type="Gene3D" id="3.60.40.10">
    <property type="entry name" value="PPM-type phosphatase domain"/>
    <property type="match status" value="1"/>
</dbReference>
<organism evidence="8">
    <name type="scientific">Salpingoeca rosetta (strain ATCC 50818 / BSB-021)</name>
    <dbReference type="NCBI Taxonomy" id="946362"/>
    <lineage>
        <taxon>Eukaryota</taxon>
        <taxon>Choanoflagellata</taxon>
        <taxon>Craspedida</taxon>
        <taxon>Salpingoecidae</taxon>
        <taxon>Salpingoeca</taxon>
    </lineage>
</organism>
<evidence type="ECO:0000256" key="4">
    <source>
        <dbReference type="RuleBase" id="RU003465"/>
    </source>
</evidence>
<dbReference type="GO" id="GO:0004722">
    <property type="term" value="F:protein serine/threonine phosphatase activity"/>
    <property type="evidence" value="ECO:0007669"/>
    <property type="project" value="InterPro"/>
</dbReference>
<dbReference type="STRING" id="946362.F2UJ13"/>
<evidence type="ECO:0000256" key="3">
    <source>
        <dbReference type="ARBA" id="ARBA00022912"/>
    </source>
</evidence>
<keyword evidence="8" id="KW-1185">Reference proteome</keyword>
<dbReference type="Proteomes" id="UP000007799">
    <property type="component" value="Unassembled WGS sequence"/>
</dbReference>
<feature type="domain" description="PPM-type phosphatase" evidence="6">
    <location>
        <begin position="109"/>
        <end position="390"/>
    </location>
</feature>
<dbReference type="CDD" id="cd00143">
    <property type="entry name" value="PP2Cc"/>
    <property type="match status" value="1"/>
</dbReference>
<keyword evidence="2 4" id="KW-0378">Hydrolase</keyword>
<dbReference type="PANTHER" id="PTHR13832">
    <property type="entry name" value="PROTEIN PHOSPHATASE 2C"/>
    <property type="match status" value="1"/>
</dbReference>
<accession>F2UJ13</accession>
<dbReference type="InterPro" id="IPR036457">
    <property type="entry name" value="PPM-type-like_dom_sf"/>
</dbReference>
<dbReference type="InterPro" id="IPR015655">
    <property type="entry name" value="PP2C"/>
</dbReference>
<dbReference type="Pfam" id="PF00481">
    <property type="entry name" value="PP2C"/>
    <property type="match status" value="1"/>
</dbReference>
<feature type="compositionally biased region" description="Low complexity" evidence="5">
    <location>
        <begin position="35"/>
        <end position="46"/>
    </location>
</feature>
<dbReference type="PANTHER" id="PTHR13832:SF668">
    <property type="entry name" value="PROTEIN PHOSPHATASE 2C 39-RELATED"/>
    <property type="match status" value="1"/>
</dbReference>
<keyword evidence="1" id="KW-0479">Metal-binding</keyword>
<dbReference type="OMA" id="HHEANED"/>
<dbReference type="InterPro" id="IPR001932">
    <property type="entry name" value="PPM-type_phosphatase-like_dom"/>
</dbReference>
<protein>
    <recommendedName>
        <fullName evidence="6">PPM-type phosphatase domain-containing protein</fullName>
    </recommendedName>
</protein>
<dbReference type="PROSITE" id="PS01032">
    <property type="entry name" value="PPM_1"/>
    <property type="match status" value="1"/>
</dbReference>
<name>F2UJ13_SALR5</name>
<evidence type="ECO:0000256" key="1">
    <source>
        <dbReference type="ARBA" id="ARBA00022723"/>
    </source>
</evidence>
<dbReference type="SMART" id="SM00332">
    <property type="entry name" value="PP2Cc"/>
    <property type="match status" value="1"/>
</dbReference>
<proteinExistence type="inferred from homology"/>
<keyword evidence="3 4" id="KW-0904">Protein phosphatase</keyword>
<dbReference type="InParanoid" id="F2UJ13"/>
<reference evidence="7" key="1">
    <citation type="submission" date="2009-08" db="EMBL/GenBank/DDBJ databases">
        <title>Annotation of Salpingoeca rosetta.</title>
        <authorList>
            <consortium name="The Broad Institute Genome Sequencing Platform"/>
            <person name="Russ C."/>
            <person name="Cuomo C."/>
            <person name="Burger G."/>
            <person name="Gray M.W."/>
            <person name="Holland P.W.H."/>
            <person name="King N."/>
            <person name="Lang F.B.F."/>
            <person name="Roger A.J."/>
            <person name="Ruiz-Trillo I."/>
            <person name="Young S.K."/>
            <person name="Zeng Q."/>
            <person name="Gargeya S."/>
            <person name="Alvarado L."/>
            <person name="Berlin A."/>
            <person name="Chapman S.B."/>
            <person name="Chen Z."/>
            <person name="Freedman E."/>
            <person name="Gellesch M."/>
            <person name="Goldberg J."/>
            <person name="Griggs A."/>
            <person name="Gujja S."/>
            <person name="Heilman E."/>
            <person name="Heiman D."/>
            <person name="Howarth C."/>
            <person name="Mehta T."/>
            <person name="Neiman D."/>
            <person name="Pearson M."/>
            <person name="Roberts A."/>
            <person name="Saif S."/>
            <person name="Shea T."/>
            <person name="Shenoy N."/>
            <person name="Sisk P."/>
            <person name="Stolte C."/>
            <person name="Sykes S."/>
            <person name="White J."/>
            <person name="Yandava C."/>
            <person name="Haas B."/>
            <person name="Nusbaum C."/>
            <person name="Birren B."/>
        </authorList>
    </citation>
    <scope>NUCLEOTIDE SEQUENCE [LARGE SCALE GENOMIC DNA]</scope>
    <source>
        <strain evidence="7">ATCC 50818</strain>
    </source>
</reference>
<comment type="similarity">
    <text evidence="4">Belongs to the PP2C family.</text>
</comment>
<evidence type="ECO:0000313" key="7">
    <source>
        <dbReference type="EMBL" id="EGD76961.1"/>
    </source>
</evidence>
<dbReference type="eggNOG" id="KOG0698">
    <property type="taxonomic scope" value="Eukaryota"/>
</dbReference>
<evidence type="ECO:0000259" key="6">
    <source>
        <dbReference type="PROSITE" id="PS51746"/>
    </source>
</evidence>
<evidence type="ECO:0000256" key="5">
    <source>
        <dbReference type="SAM" id="MobiDB-lite"/>
    </source>
</evidence>
<dbReference type="OrthoDB" id="10264738at2759"/>
<dbReference type="AlphaFoldDB" id="F2UJ13"/>
<dbReference type="RefSeq" id="XP_004990801.1">
    <property type="nucleotide sequence ID" value="XM_004990744.1"/>
</dbReference>
<dbReference type="GeneID" id="16071364"/>
<feature type="compositionally biased region" description="Acidic residues" evidence="5">
    <location>
        <begin position="47"/>
        <end position="58"/>
    </location>
</feature>
<gene>
    <name evidence="7" type="ORF">PTSG_12569</name>
</gene>
<dbReference type="PROSITE" id="PS51746">
    <property type="entry name" value="PPM_2"/>
    <property type="match status" value="1"/>
</dbReference>
<sequence length="406" mass="45365">MSLFRKLSSKKKVRGPRTATTHDEPQDEQQEQQKAKQQGQDQPDQAEGADDDGMESSEESSPGQSRLRRTPTKKGVFRRVFSFKRNTSTTAFEPAARKDEDVDAMPTMEVAWTTDLGFHHEANEDKATIIEDLFKEFPPKHEHEYNGTPQQKLSVFAVFDGHGGYEASEWAQTHLHQHLSDLLWRSNYDDKITDALHHSFKATEDGFCEWAKKKKNMAGSCATCVVIKGRKVFCGNAGDSKAMIIRQVRKQTPKAADRSDLNHRHGSHLKSERVRIKKAGGRIAPDGSVYGVLFPTRGFGDIDVKADGRPVVICTPDGAGFDKWSPYVLDTDTVSYLVIASDGLWDFVSDKDVEALTMQYQSPKEIAVELTKEARMGGSEDDITIIVVRLSFAESTMTSHLPTVVE</sequence>
<dbReference type="InterPro" id="IPR000222">
    <property type="entry name" value="PP2C_BS"/>
</dbReference>
<dbReference type="EMBL" id="GL832976">
    <property type="protein sequence ID" value="EGD76961.1"/>
    <property type="molecule type" value="Genomic_DNA"/>
</dbReference>
<dbReference type="KEGG" id="sre:PTSG_12569"/>
<evidence type="ECO:0000256" key="2">
    <source>
        <dbReference type="ARBA" id="ARBA00022801"/>
    </source>
</evidence>
<feature type="region of interest" description="Disordered" evidence="5">
    <location>
        <begin position="1"/>
        <end position="72"/>
    </location>
</feature>
<evidence type="ECO:0000313" key="8">
    <source>
        <dbReference type="Proteomes" id="UP000007799"/>
    </source>
</evidence>